<keyword evidence="1" id="KW-0812">Transmembrane</keyword>
<keyword evidence="1" id="KW-1133">Transmembrane helix</keyword>
<proteinExistence type="predicted"/>
<dbReference type="KEGG" id="aacx:DEACI_3123"/>
<evidence type="ECO:0000313" key="4">
    <source>
        <dbReference type="Proteomes" id="UP001071230"/>
    </source>
</evidence>
<sequence>MGGLFAVFFFGSSVVTESPKSLPPPRAEGGLFVVFFFCVASGLFVVFLPCQK</sequence>
<organism evidence="2">
    <name type="scientific">Acididesulfobacillus acetoxydans</name>
    <dbReference type="NCBI Taxonomy" id="1561005"/>
    <lineage>
        <taxon>Bacteria</taxon>
        <taxon>Bacillati</taxon>
        <taxon>Bacillota</taxon>
        <taxon>Clostridia</taxon>
        <taxon>Eubacteriales</taxon>
        <taxon>Peptococcaceae</taxon>
        <taxon>Acididesulfobacillus</taxon>
    </lineage>
</organism>
<dbReference type="AlphaFoldDB" id="A0A8S0W9A5"/>
<gene>
    <name evidence="3" type="ORF">DEACI_0324</name>
    <name evidence="2" type="ORF">DEACI_3123</name>
</gene>
<dbReference type="EMBL" id="CDGJ01000005">
    <property type="protein sequence ID" value="CEJ05904.1"/>
    <property type="molecule type" value="Genomic_DNA"/>
</dbReference>
<name>A0A8S0W9A5_9FIRM</name>
<accession>A0A8S0W9A5</accession>
<keyword evidence="1" id="KW-0472">Membrane</keyword>
<dbReference type="Proteomes" id="UP001071230">
    <property type="component" value="Unassembled WGS sequence"/>
</dbReference>
<protein>
    <submittedName>
        <fullName evidence="2">Uncharacterized protein</fullName>
    </submittedName>
</protein>
<reference evidence="2" key="2">
    <citation type="submission" date="2020-01" db="EMBL/GenBank/DDBJ databases">
        <authorList>
            <person name="Hornung B."/>
        </authorList>
    </citation>
    <scope>NUCLEOTIDE SEQUENCE</scope>
    <source>
        <strain evidence="2">PacBioINE</strain>
    </source>
</reference>
<feature type="transmembrane region" description="Helical" evidence="1">
    <location>
        <begin position="32"/>
        <end position="50"/>
    </location>
</feature>
<evidence type="ECO:0000313" key="3">
    <source>
        <dbReference type="EMBL" id="CEJ05904.1"/>
    </source>
</evidence>
<evidence type="ECO:0000256" key="1">
    <source>
        <dbReference type="SAM" id="Phobius"/>
    </source>
</evidence>
<dbReference type="Proteomes" id="UP000836597">
    <property type="component" value="Chromosome"/>
</dbReference>
<keyword evidence="4" id="KW-1185">Reference proteome</keyword>
<reference evidence="3" key="1">
    <citation type="submission" date="2014-11" db="EMBL/GenBank/DDBJ databases">
        <authorList>
            <person name="Hornung B.V."/>
        </authorList>
    </citation>
    <scope>NUCLEOTIDE SEQUENCE</scope>
    <source>
        <strain evidence="3">INE</strain>
    </source>
</reference>
<dbReference type="EMBL" id="LR746496">
    <property type="protein sequence ID" value="CAA7602449.1"/>
    <property type="molecule type" value="Genomic_DNA"/>
</dbReference>
<evidence type="ECO:0000313" key="2">
    <source>
        <dbReference type="EMBL" id="CAA7602449.1"/>
    </source>
</evidence>